<comment type="caution">
    <text evidence="2">The sequence shown here is derived from an EMBL/GenBank/DDBJ whole genome shotgun (WGS) entry which is preliminary data.</text>
</comment>
<evidence type="ECO:0000313" key="2">
    <source>
        <dbReference type="EMBL" id="MCM6778039.1"/>
    </source>
</evidence>
<keyword evidence="3" id="KW-1185">Reference proteome</keyword>
<proteinExistence type="predicted"/>
<organism evidence="2 3">
    <name type="scientific">Nocardia pulmonis</name>
    <dbReference type="NCBI Taxonomy" id="2951408"/>
    <lineage>
        <taxon>Bacteria</taxon>
        <taxon>Bacillati</taxon>
        <taxon>Actinomycetota</taxon>
        <taxon>Actinomycetes</taxon>
        <taxon>Mycobacteriales</taxon>
        <taxon>Nocardiaceae</taxon>
        <taxon>Nocardia</taxon>
    </lineage>
</organism>
<feature type="region of interest" description="Disordered" evidence="1">
    <location>
        <begin position="1"/>
        <end position="85"/>
    </location>
</feature>
<accession>A0A9X2ECN0</accession>
<feature type="region of interest" description="Disordered" evidence="1">
    <location>
        <begin position="140"/>
        <end position="180"/>
    </location>
</feature>
<gene>
    <name evidence="2" type="ORF">NDR86_31600</name>
</gene>
<evidence type="ECO:0000313" key="3">
    <source>
        <dbReference type="Proteomes" id="UP001139157"/>
    </source>
</evidence>
<dbReference type="Proteomes" id="UP001139157">
    <property type="component" value="Unassembled WGS sequence"/>
</dbReference>
<sequence>MTAPATGTAPAEPGTTEPTTAPQAPVTPAAEPATGTTDGELGDAGKAAIQKERDARKAAEKARREAEAELQRIKDANKSEDERRADRIAQLEKDAAKALRYEAAEKAELPLALAARLKGETLDEMIADAQELKQLLGVTATTPAAPPTPKPDPRQGGGQADVGGSMAAGRAYYEARKNRT</sequence>
<dbReference type="AlphaFoldDB" id="A0A9X2ECN0"/>
<feature type="compositionally biased region" description="Low complexity" evidence="1">
    <location>
        <begin position="1"/>
        <end position="37"/>
    </location>
</feature>
<reference evidence="2" key="1">
    <citation type="submission" date="2022-06" db="EMBL/GenBank/DDBJ databases">
        <title>Novel species in genus nocardia.</title>
        <authorList>
            <person name="Li F."/>
        </authorList>
    </citation>
    <scope>NUCLEOTIDE SEQUENCE</scope>
    <source>
        <strain evidence="2">CDC141</strain>
    </source>
</reference>
<protein>
    <recommendedName>
        <fullName evidence="4">Scaffolding protein</fullName>
    </recommendedName>
</protein>
<evidence type="ECO:0000256" key="1">
    <source>
        <dbReference type="SAM" id="MobiDB-lite"/>
    </source>
</evidence>
<dbReference type="RefSeq" id="WP_251917495.1">
    <property type="nucleotide sequence ID" value="NZ_JAMRXG010000018.1"/>
</dbReference>
<feature type="compositionally biased region" description="Basic and acidic residues" evidence="1">
    <location>
        <begin position="49"/>
        <end position="85"/>
    </location>
</feature>
<evidence type="ECO:0008006" key="4">
    <source>
        <dbReference type="Google" id="ProtNLM"/>
    </source>
</evidence>
<dbReference type="EMBL" id="JAMRXG010000018">
    <property type="protein sequence ID" value="MCM6778039.1"/>
    <property type="molecule type" value="Genomic_DNA"/>
</dbReference>
<name>A0A9X2ECN0_9NOCA</name>